<dbReference type="EMBL" id="JARBDR010000903">
    <property type="protein sequence ID" value="KAJ8304788.1"/>
    <property type="molecule type" value="Genomic_DNA"/>
</dbReference>
<gene>
    <name evidence="6" type="ORF">KUTeg_018371</name>
</gene>
<name>A0ABQ9EHP4_TEGGR</name>
<evidence type="ECO:0000313" key="7">
    <source>
        <dbReference type="Proteomes" id="UP001217089"/>
    </source>
</evidence>
<protein>
    <recommendedName>
        <fullName evidence="8">ADP-dependent glucokinase</fullName>
    </recommendedName>
</protein>
<evidence type="ECO:0000256" key="5">
    <source>
        <dbReference type="ARBA" id="ARBA00023152"/>
    </source>
</evidence>
<evidence type="ECO:0000256" key="3">
    <source>
        <dbReference type="ARBA" id="ARBA00022777"/>
    </source>
</evidence>
<evidence type="ECO:0000313" key="6">
    <source>
        <dbReference type="EMBL" id="KAJ8304788.1"/>
    </source>
</evidence>
<keyword evidence="7" id="KW-1185">Reference proteome</keyword>
<reference evidence="6 7" key="1">
    <citation type="submission" date="2022-12" db="EMBL/GenBank/DDBJ databases">
        <title>Chromosome-level genome of Tegillarca granosa.</title>
        <authorList>
            <person name="Kim J."/>
        </authorList>
    </citation>
    <scope>NUCLEOTIDE SEQUENCE [LARGE SCALE GENOMIC DNA]</scope>
    <source>
        <strain evidence="6">Teg-2019</strain>
        <tissue evidence="6">Adductor muscle</tissue>
    </source>
</reference>
<keyword evidence="3" id="KW-0418">Kinase</keyword>
<comment type="caution">
    <text evidence="6">The sequence shown here is derived from an EMBL/GenBank/DDBJ whole genome shotgun (WGS) entry which is preliminary data.</text>
</comment>
<keyword evidence="2" id="KW-0479">Metal-binding</keyword>
<keyword evidence="5" id="KW-0324">Glycolysis</keyword>
<accession>A0ABQ9EHP4</accession>
<dbReference type="Pfam" id="PF04587">
    <property type="entry name" value="ADP_PFK_GK"/>
    <property type="match status" value="1"/>
</dbReference>
<organism evidence="6 7">
    <name type="scientific">Tegillarca granosa</name>
    <name type="common">Malaysian cockle</name>
    <name type="synonym">Anadara granosa</name>
    <dbReference type="NCBI Taxonomy" id="220873"/>
    <lineage>
        <taxon>Eukaryota</taxon>
        <taxon>Metazoa</taxon>
        <taxon>Spiralia</taxon>
        <taxon>Lophotrochozoa</taxon>
        <taxon>Mollusca</taxon>
        <taxon>Bivalvia</taxon>
        <taxon>Autobranchia</taxon>
        <taxon>Pteriomorphia</taxon>
        <taxon>Arcoida</taxon>
        <taxon>Arcoidea</taxon>
        <taxon>Arcidae</taxon>
        <taxon>Tegillarca</taxon>
    </lineage>
</organism>
<dbReference type="InterPro" id="IPR029056">
    <property type="entry name" value="Ribokinase-like"/>
</dbReference>
<evidence type="ECO:0000256" key="4">
    <source>
        <dbReference type="ARBA" id="ARBA00022842"/>
    </source>
</evidence>
<dbReference type="InterPro" id="IPR007666">
    <property type="entry name" value="ADP_PFK/GK"/>
</dbReference>
<proteinExistence type="predicted"/>
<dbReference type="PANTHER" id="PTHR21208">
    <property type="entry name" value="ADP-DEPENDENT GLUCOKINASE"/>
    <property type="match status" value="1"/>
</dbReference>
<dbReference type="PANTHER" id="PTHR21208:SF0">
    <property type="entry name" value="ADP-DEPENDENT GLUCOKINASE"/>
    <property type="match status" value="1"/>
</dbReference>
<evidence type="ECO:0000256" key="1">
    <source>
        <dbReference type="ARBA" id="ARBA00022679"/>
    </source>
</evidence>
<evidence type="ECO:0000256" key="2">
    <source>
        <dbReference type="ARBA" id="ARBA00022723"/>
    </source>
</evidence>
<dbReference type="Proteomes" id="UP001217089">
    <property type="component" value="Unassembled WGS sequence"/>
</dbReference>
<keyword evidence="1" id="KW-0808">Transferase</keyword>
<evidence type="ECO:0008006" key="8">
    <source>
        <dbReference type="Google" id="ProtNLM"/>
    </source>
</evidence>
<keyword evidence="4" id="KW-0460">Magnesium</keyword>
<dbReference type="PROSITE" id="PS51255">
    <property type="entry name" value="ADPK"/>
    <property type="match status" value="1"/>
</dbReference>
<sequence length="472" mass="52836">MIPKTMIVGFGAIFIAYIFSQWNDPLGERDHERNVIMAWKRKILLPSKSFQKLVIGVNANVDLILNGVALLEALKVEPGEKIDKEILHSIEDLNTVFAHYFSKGSAAERAFSNSTDWEGIPNAKYHIGGNGALMAAKISEMFPNVEIQFIGPVGPKLLEMMPKSINIPEESHIPNDEVHLIMEYGVGEKWGPYTSPVANRFIFSNDESNGKGTMFETFFNHFDEEDVNCDLVLVSGLHLLETQETEYFSKKLAEIKQGLQKTPDKVPVHLELASMANRDLVKQILEEVTPVISSLGLNEQELSFASHAAGGPHDSLFLQMSGQPEIYKISDMLLWLLKTYAYSKDHPERNMTRVHFHSLTYHIVGVVPSAWSNIEAAIAAGTRMAGRQACDTKRLNSDLVTLQIPSKFKLYTGDEEREFNSHNPVLSWELDGFKFAFSPVLVCKNPLKTVGLGDSISATGLMYSEYNADFRH</sequence>
<dbReference type="SUPFAM" id="SSF53613">
    <property type="entry name" value="Ribokinase-like"/>
    <property type="match status" value="1"/>
</dbReference>
<dbReference type="Gene3D" id="3.40.1190.20">
    <property type="match status" value="1"/>
</dbReference>